<evidence type="ECO:0000313" key="3">
    <source>
        <dbReference type="Proteomes" id="UP000237968"/>
    </source>
</evidence>
<comment type="caution">
    <text evidence="2">The sequence shown here is derived from an EMBL/GenBank/DDBJ whole genome shotgun (WGS) entry which is preliminary data.</text>
</comment>
<name>A0A2S9XNK7_9BACT</name>
<reference evidence="2 3" key="1">
    <citation type="submission" date="2018-03" db="EMBL/GenBank/DDBJ databases">
        <title>Draft Genome Sequences of the Obligatory Marine Myxobacteria Enhygromyxa salina SWB005.</title>
        <authorList>
            <person name="Poehlein A."/>
            <person name="Moghaddam J.A."/>
            <person name="Harms H."/>
            <person name="Alanjari M."/>
            <person name="Koenig G.M."/>
            <person name="Daniel R."/>
            <person name="Schaeberle T.F."/>
        </authorList>
    </citation>
    <scope>NUCLEOTIDE SEQUENCE [LARGE SCALE GENOMIC DNA]</scope>
    <source>
        <strain evidence="2 3">SWB005</strain>
    </source>
</reference>
<dbReference type="SUPFAM" id="SSF53335">
    <property type="entry name" value="S-adenosyl-L-methionine-dependent methyltransferases"/>
    <property type="match status" value="1"/>
</dbReference>
<dbReference type="CDD" id="cd02440">
    <property type="entry name" value="AdoMet_MTases"/>
    <property type="match status" value="1"/>
</dbReference>
<sequence>MSDEYPARLYAAVHDGNPGDVEFYRRRCAGARSIVELGCGDARVLAALAEPGRSLVGVDLDPGQLALAAARPVAQGEIELVEGDMRTVELGRRFERVIIPHGGLYCLLDEAALAAALARAAALLTDDGLLILDAWAADGFHAEADPDDQDPSWIERVKTVDIDGEAWEVLERSAWDKPRQRIDATYLHVRVGSEDGVEGTLRQRYVLAKQLRRGLSEAGLELVELAGDFDGTAYGAESELMVAIARRGSQA</sequence>
<dbReference type="Pfam" id="PF13649">
    <property type="entry name" value="Methyltransf_25"/>
    <property type="match status" value="1"/>
</dbReference>
<organism evidence="2 3">
    <name type="scientific">Enhygromyxa salina</name>
    <dbReference type="NCBI Taxonomy" id="215803"/>
    <lineage>
        <taxon>Bacteria</taxon>
        <taxon>Pseudomonadati</taxon>
        <taxon>Myxococcota</taxon>
        <taxon>Polyangia</taxon>
        <taxon>Nannocystales</taxon>
        <taxon>Nannocystaceae</taxon>
        <taxon>Enhygromyxa</taxon>
    </lineage>
</organism>
<keyword evidence="2" id="KW-0489">Methyltransferase</keyword>
<keyword evidence="2" id="KW-0808">Transferase</keyword>
<protein>
    <submittedName>
        <fullName evidence="2">dTDP-3-amino-3,6-dideoxy-alpha-D-glucopyranose N,N-dimethyltransferase</fullName>
        <ecNumber evidence="2">2.1.1.235</ecNumber>
    </submittedName>
</protein>
<keyword evidence="3" id="KW-1185">Reference proteome</keyword>
<evidence type="ECO:0000313" key="2">
    <source>
        <dbReference type="EMBL" id="PRP94464.1"/>
    </source>
</evidence>
<dbReference type="EC" id="2.1.1.235" evidence="2"/>
<dbReference type="InterPro" id="IPR041698">
    <property type="entry name" value="Methyltransf_25"/>
</dbReference>
<accession>A0A2S9XNK7</accession>
<dbReference type="RefSeq" id="WP_106393376.1">
    <property type="nucleotide sequence ID" value="NZ_PVNK01000177.1"/>
</dbReference>
<dbReference type="Gene3D" id="3.40.50.150">
    <property type="entry name" value="Vaccinia Virus protein VP39"/>
    <property type="match status" value="1"/>
</dbReference>
<dbReference type="GO" id="GO:0008168">
    <property type="term" value="F:methyltransferase activity"/>
    <property type="evidence" value="ECO:0007669"/>
    <property type="project" value="UniProtKB-KW"/>
</dbReference>
<dbReference type="GO" id="GO:0032259">
    <property type="term" value="P:methylation"/>
    <property type="evidence" value="ECO:0007669"/>
    <property type="project" value="UniProtKB-KW"/>
</dbReference>
<dbReference type="EMBL" id="PVNK01000177">
    <property type="protein sequence ID" value="PRP94464.1"/>
    <property type="molecule type" value="Genomic_DNA"/>
</dbReference>
<feature type="domain" description="Methyltransferase" evidence="1">
    <location>
        <begin position="34"/>
        <end position="128"/>
    </location>
</feature>
<dbReference type="Proteomes" id="UP000237968">
    <property type="component" value="Unassembled WGS sequence"/>
</dbReference>
<dbReference type="Gene3D" id="2.20.130.10">
    <property type="entry name" value="CAC2371-like domains"/>
    <property type="match status" value="1"/>
</dbReference>
<dbReference type="AlphaFoldDB" id="A0A2S9XNK7"/>
<proteinExistence type="predicted"/>
<dbReference type="InterPro" id="IPR029063">
    <property type="entry name" value="SAM-dependent_MTases_sf"/>
</dbReference>
<gene>
    <name evidence="2" type="primary">tylM1</name>
    <name evidence="2" type="ORF">ENSA5_40830</name>
</gene>
<dbReference type="OrthoDB" id="9811589at2"/>
<evidence type="ECO:0000259" key="1">
    <source>
        <dbReference type="Pfam" id="PF13649"/>
    </source>
</evidence>